<sequence>MANELLFAFPQRHLSDGCESAALALKMSFGRNEVTRVIAFDQAADVGDRPFDRVMPVTGGHLVKHDLAIFQGNAGEMLRDGLLFSGMHATGPYQIRRLERDNRAINFGAVVRLSRALPLRIRPYILSHHHSGSRFIDDADVEWWRSGSRLIGSACSRRCIRTCSRIRARVGMYVSRRLPCTKPANCNVRFSPSNFAGWEKLVRDFRTSIRFGTGIVLARSDRMRSRIQGVAGWPTPT</sequence>
<name>A0A158KY07_9BURK</name>
<protein>
    <submittedName>
        <fullName evidence="1">Uncharacterized protein</fullName>
    </submittedName>
</protein>
<evidence type="ECO:0000313" key="2">
    <source>
        <dbReference type="Proteomes" id="UP000054770"/>
    </source>
</evidence>
<organism evidence="1 2">
    <name type="scientific">Caballeronia choica</name>
    <dbReference type="NCBI Taxonomy" id="326476"/>
    <lineage>
        <taxon>Bacteria</taxon>
        <taxon>Pseudomonadati</taxon>
        <taxon>Pseudomonadota</taxon>
        <taxon>Betaproteobacteria</taxon>
        <taxon>Burkholderiales</taxon>
        <taxon>Burkholderiaceae</taxon>
        <taxon>Caballeronia</taxon>
    </lineage>
</organism>
<accession>A0A158KY07</accession>
<dbReference type="Proteomes" id="UP000054770">
    <property type="component" value="Unassembled WGS sequence"/>
</dbReference>
<comment type="caution">
    <text evidence="1">The sequence shown here is derived from an EMBL/GenBank/DDBJ whole genome shotgun (WGS) entry which is preliminary data.</text>
</comment>
<gene>
    <name evidence="1" type="ORF">AWB68_07630</name>
</gene>
<reference evidence="1" key="1">
    <citation type="submission" date="2016-01" db="EMBL/GenBank/DDBJ databases">
        <authorList>
            <person name="Peeters C."/>
        </authorList>
    </citation>
    <scope>NUCLEOTIDE SEQUENCE [LARGE SCALE GENOMIC DNA]</scope>
    <source>
        <strain evidence="1">LMG 22940</strain>
    </source>
</reference>
<proteinExistence type="predicted"/>
<evidence type="ECO:0000313" key="1">
    <source>
        <dbReference type="EMBL" id="SAL85291.1"/>
    </source>
</evidence>
<keyword evidence="2" id="KW-1185">Reference proteome</keyword>
<dbReference type="EMBL" id="FCON02000183">
    <property type="protein sequence ID" value="SAL85291.1"/>
    <property type="molecule type" value="Genomic_DNA"/>
</dbReference>
<dbReference type="AlphaFoldDB" id="A0A158KY07"/>